<dbReference type="Proteomes" id="UP001446871">
    <property type="component" value="Unassembled WGS sequence"/>
</dbReference>
<evidence type="ECO:0000313" key="5">
    <source>
        <dbReference type="EMBL" id="KAK8078624.1"/>
    </source>
</evidence>
<dbReference type="PANTHER" id="PTHR43108">
    <property type="entry name" value="N-ACETYLGLUCOSAMINE-6-SULFATASE FAMILY MEMBER"/>
    <property type="match status" value="1"/>
</dbReference>
<evidence type="ECO:0000313" key="6">
    <source>
        <dbReference type="Proteomes" id="UP001446871"/>
    </source>
</evidence>
<keyword evidence="6" id="KW-1185">Reference proteome</keyword>
<organism evidence="5 6">
    <name type="scientific">Apiospora saccharicola</name>
    <dbReference type="NCBI Taxonomy" id="335842"/>
    <lineage>
        <taxon>Eukaryota</taxon>
        <taxon>Fungi</taxon>
        <taxon>Dikarya</taxon>
        <taxon>Ascomycota</taxon>
        <taxon>Pezizomycotina</taxon>
        <taxon>Sordariomycetes</taxon>
        <taxon>Xylariomycetidae</taxon>
        <taxon>Amphisphaeriales</taxon>
        <taxon>Apiosporaceae</taxon>
        <taxon>Apiospora</taxon>
    </lineage>
</organism>
<proteinExistence type="inferred from homology"/>
<feature type="signal peptide" evidence="3">
    <location>
        <begin position="1"/>
        <end position="23"/>
    </location>
</feature>
<dbReference type="EMBL" id="JAQQWM010000002">
    <property type="protein sequence ID" value="KAK8078624.1"/>
    <property type="molecule type" value="Genomic_DNA"/>
</dbReference>
<evidence type="ECO:0000256" key="2">
    <source>
        <dbReference type="SAM" id="MobiDB-lite"/>
    </source>
</evidence>
<dbReference type="SUPFAM" id="SSF53649">
    <property type="entry name" value="Alkaline phosphatase-like"/>
    <property type="match status" value="1"/>
</dbReference>
<evidence type="ECO:0000256" key="3">
    <source>
        <dbReference type="SAM" id="SignalP"/>
    </source>
</evidence>
<accession>A0ABR1W567</accession>
<dbReference type="InterPro" id="IPR017850">
    <property type="entry name" value="Alkaline_phosphatase_core_sf"/>
</dbReference>
<sequence length="399" mass="44607">MHVSIPSLVTLLALTGSAPAANAAGEKKPNVLIIMSDDQDRLLGSMDYMPVVQKMMGDGVEFENHYGTISNCCPSRATFLRGQAAHSTNITHVRPPGCGHRGNYDKWRLAGEDKNYLPHWIKKAGYKAEYVGKFLNGYSQANYHIPPKGWDHVDALIEPYINDYSNVVMSQNGERPVQYRGFTATMLIYRLQRLLDAEEPFFLAIMPYAPHVAGRQPPTPQARHADKFADATAPRFANWNPSDEIQKTNSVFLKDLKLMDSEAEASADRLFRGRIRAIQGVDEIIEDVLAKLEEKGQLDNTYAFYEAFPKVHFGKCMQYQDEANEQPFWPVGAENDLGKAYRQPTDNWVSSDKGEPGVPPNAELAGGPEQRHATMEQLMADIHVLTDEETGPLVPAEKD</sequence>
<feature type="chain" id="PRO_5045279896" evidence="3">
    <location>
        <begin position="24"/>
        <end position="399"/>
    </location>
</feature>
<comment type="similarity">
    <text evidence="1">Belongs to the sulfatase family.</text>
</comment>
<evidence type="ECO:0000256" key="1">
    <source>
        <dbReference type="ARBA" id="ARBA00008779"/>
    </source>
</evidence>
<dbReference type="Pfam" id="PF00884">
    <property type="entry name" value="Sulfatase"/>
    <property type="match status" value="1"/>
</dbReference>
<feature type="domain" description="Sulfatase N-terminal" evidence="4">
    <location>
        <begin position="29"/>
        <end position="305"/>
    </location>
</feature>
<name>A0ABR1W567_9PEZI</name>
<feature type="region of interest" description="Disordered" evidence="2">
    <location>
        <begin position="341"/>
        <end position="367"/>
    </location>
</feature>
<dbReference type="PANTHER" id="PTHR43108:SF8">
    <property type="entry name" value="SD21168P"/>
    <property type="match status" value="1"/>
</dbReference>
<evidence type="ECO:0000259" key="4">
    <source>
        <dbReference type="Pfam" id="PF00884"/>
    </source>
</evidence>
<reference evidence="5 6" key="1">
    <citation type="submission" date="2023-01" db="EMBL/GenBank/DDBJ databases">
        <title>Analysis of 21 Apiospora genomes using comparative genomics revels a genus with tremendous synthesis potential of carbohydrate active enzymes and secondary metabolites.</title>
        <authorList>
            <person name="Sorensen T."/>
        </authorList>
    </citation>
    <scope>NUCLEOTIDE SEQUENCE [LARGE SCALE GENOMIC DNA]</scope>
    <source>
        <strain evidence="5 6">CBS 83171</strain>
    </source>
</reference>
<comment type="caution">
    <text evidence="5">The sequence shown here is derived from an EMBL/GenBank/DDBJ whole genome shotgun (WGS) entry which is preliminary data.</text>
</comment>
<keyword evidence="3" id="KW-0732">Signal</keyword>
<dbReference type="InterPro" id="IPR000917">
    <property type="entry name" value="Sulfatase_N"/>
</dbReference>
<gene>
    <name evidence="5" type="ORF">PG996_004794</name>
</gene>
<dbReference type="Gene3D" id="3.40.720.10">
    <property type="entry name" value="Alkaline Phosphatase, subunit A"/>
    <property type="match status" value="1"/>
</dbReference>
<protein>
    <submittedName>
        <fullName evidence="5">Arylsulfatase</fullName>
    </submittedName>
</protein>